<sequence>MNRPSSSQSLQSLREFYIDHLQTVLLPFWLRSVDWEDGGYYNCYDNSGSTLVSDDKYTWSQGRFVWIYAKLASLEGGVFAEGEQKQFLNLAAHGARFLMDHSLLENGNCTFLMDKKGNPKRASDEVPYDSSIFADCFAAAGLAKYAAVAKDADSLDFARKIYDSILKRYQKGSYHMAPYPTPEGYKSHNIPMIMLNLTQELLEAEEALGAGDAETGHYRKNLKQLMDEIMVHFADDQGVLNEMIGMDNSRLDSLLGRYCNPGHVIEDMWFVIHASLKIKDQTYVKPAAKITKKMFELGWDSEYGGLLLFVDREGGKPTGDKNGHELTPMVQQIEQNWDNKLWWPHSEALYTSLLCYKLTQDEAFMDMYGKVHDYTFLTFPNPDKEIGEWIQIRKRNGEPIHKVVALPVKDPFHIIRNFIYVIELLDGLSMEQHGMKEGLL</sequence>
<dbReference type="PANTHER" id="PTHR15108">
    <property type="entry name" value="N-ACYLGLUCOSAMINE-2-EPIMERASE"/>
    <property type="match status" value="1"/>
</dbReference>
<name>A0ABS4INP5_9BACL</name>
<dbReference type="InterPro" id="IPR012341">
    <property type="entry name" value="6hp_glycosidase-like_sf"/>
</dbReference>
<comment type="caution">
    <text evidence="3">The sequence shown here is derived from an EMBL/GenBank/DDBJ whole genome shotgun (WGS) entry which is preliminary data.</text>
</comment>
<comment type="similarity">
    <text evidence="1">Belongs to the N-acylglucosamine 2-epimerase family.</text>
</comment>
<gene>
    <name evidence="3" type="ORF">J2Z66_000730</name>
</gene>
<protein>
    <submittedName>
        <fullName evidence="3">N-acylglucosamine 2-epimerase</fullName>
        <ecNumber evidence="3">5.1.3.8</ecNumber>
    </submittedName>
</protein>
<accession>A0ABS4INP5</accession>
<evidence type="ECO:0000313" key="4">
    <source>
        <dbReference type="Proteomes" id="UP001519287"/>
    </source>
</evidence>
<dbReference type="SUPFAM" id="SSF48208">
    <property type="entry name" value="Six-hairpin glycosidases"/>
    <property type="match status" value="1"/>
</dbReference>
<organism evidence="3 4">
    <name type="scientific">Paenibacillus eucommiae</name>
    <dbReference type="NCBI Taxonomy" id="1355755"/>
    <lineage>
        <taxon>Bacteria</taxon>
        <taxon>Bacillati</taxon>
        <taxon>Bacillota</taxon>
        <taxon>Bacilli</taxon>
        <taxon>Bacillales</taxon>
        <taxon>Paenibacillaceae</taxon>
        <taxon>Paenibacillus</taxon>
    </lineage>
</organism>
<dbReference type="Pfam" id="PF07221">
    <property type="entry name" value="GlcNAc_2-epim"/>
    <property type="match status" value="1"/>
</dbReference>
<keyword evidence="2 3" id="KW-0413">Isomerase</keyword>
<proteinExistence type="inferred from homology"/>
<dbReference type="GO" id="GO:0050121">
    <property type="term" value="F:N-acylglucosamine 2-epimerase activity"/>
    <property type="evidence" value="ECO:0007669"/>
    <property type="project" value="UniProtKB-EC"/>
</dbReference>
<dbReference type="Proteomes" id="UP001519287">
    <property type="component" value="Unassembled WGS sequence"/>
</dbReference>
<dbReference type="InterPro" id="IPR010819">
    <property type="entry name" value="AGE/CE"/>
</dbReference>
<evidence type="ECO:0000313" key="3">
    <source>
        <dbReference type="EMBL" id="MBP1989135.1"/>
    </source>
</evidence>
<dbReference type="InterPro" id="IPR008928">
    <property type="entry name" value="6-hairpin_glycosidase_sf"/>
</dbReference>
<keyword evidence="4" id="KW-1185">Reference proteome</keyword>
<evidence type="ECO:0000256" key="2">
    <source>
        <dbReference type="ARBA" id="ARBA00023235"/>
    </source>
</evidence>
<dbReference type="EMBL" id="JAGGLB010000002">
    <property type="protein sequence ID" value="MBP1989135.1"/>
    <property type="molecule type" value="Genomic_DNA"/>
</dbReference>
<dbReference type="EC" id="5.1.3.8" evidence="3"/>
<evidence type="ECO:0000256" key="1">
    <source>
        <dbReference type="ARBA" id="ARBA00008558"/>
    </source>
</evidence>
<reference evidence="3 4" key="1">
    <citation type="submission" date="2021-03" db="EMBL/GenBank/DDBJ databases">
        <title>Genomic Encyclopedia of Type Strains, Phase IV (KMG-IV): sequencing the most valuable type-strain genomes for metagenomic binning, comparative biology and taxonomic classification.</title>
        <authorList>
            <person name="Goeker M."/>
        </authorList>
    </citation>
    <scope>NUCLEOTIDE SEQUENCE [LARGE SCALE GENOMIC DNA]</scope>
    <source>
        <strain evidence="3 4">DSM 26048</strain>
    </source>
</reference>
<dbReference type="Gene3D" id="1.50.10.10">
    <property type="match status" value="1"/>
</dbReference>
<dbReference type="RefSeq" id="WP_209969971.1">
    <property type="nucleotide sequence ID" value="NZ_JAGGLB010000002.1"/>
</dbReference>